<dbReference type="CDD" id="cd13970">
    <property type="entry name" value="ABC1_ADCK3"/>
    <property type="match status" value="1"/>
</dbReference>
<comment type="caution">
    <text evidence="7">The sequence shown here is derived from an EMBL/GenBank/DDBJ whole genome shotgun (WGS) entry which is preliminary data.</text>
</comment>
<reference evidence="8" key="1">
    <citation type="journal article" date="2016" name="Nat. Commun.">
        <title>The Gonium pectorale genome demonstrates co-option of cell cycle regulation during the evolution of multicellularity.</title>
        <authorList>
            <person name="Hanschen E.R."/>
            <person name="Marriage T.N."/>
            <person name="Ferris P.J."/>
            <person name="Hamaji T."/>
            <person name="Toyoda A."/>
            <person name="Fujiyama A."/>
            <person name="Neme R."/>
            <person name="Noguchi H."/>
            <person name="Minakuchi Y."/>
            <person name="Suzuki M."/>
            <person name="Kawai-Toyooka H."/>
            <person name="Smith D.R."/>
            <person name="Sparks H."/>
            <person name="Anderson J."/>
            <person name="Bakaric R."/>
            <person name="Luria V."/>
            <person name="Karger A."/>
            <person name="Kirschner M.W."/>
            <person name="Durand P.M."/>
            <person name="Michod R.E."/>
            <person name="Nozaki H."/>
            <person name="Olson B.J."/>
        </authorList>
    </citation>
    <scope>NUCLEOTIDE SEQUENCE [LARGE SCALE GENOMIC DNA]</scope>
    <source>
        <strain evidence="8">NIES-2863</strain>
    </source>
</reference>
<accession>A0A150H383</accession>
<organism evidence="7 8">
    <name type="scientific">Gonium pectorale</name>
    <name type="common">Green alga</name>
    <dbReference type="NCBI Taxonomy" id="33097"/>
    <lineage>
        <taxon>Eukaryota</taxon>
        <taxon>Viridiplantae</taxon>
        <taxon>Chlorophyta</taxon>
        <taxon>core chlorophytes</taxon>
        <taxon>Chlorophyceae</taxon>
        <taxon>CS clade</taxon>
        <taxon>Chlamydomonadales</taxon>
        <taxon>Volvocaceae</taxon>
        <taxon>Gonium</taxon>
    </lineage>
</organism>
<feature type="region of interest" description="Disordered" evidence="5">
    <location>
        <begin position="160"/>
        <end position="179"/>
    </location>
</feature>
<dbReference type="InterPro" id="IPR011009">
    <property type="entry name" value="Kinase-like_dom_sf"/>
</dbReference>
<dbReference type="PANTHER" id="PTHR43851">
    <property type="match status" value="1"/>
</dbReference>
<feature type="compositionally biased region" description="Low complexity" evidence="5">
    <location>
        <begin position="34"/>
        <end position="66"/>
    </location>
</feature>
<evidence type="ECO:0000313" key="8">
    <source>
        <dbReference type="Proteomes" id="UP000075714"/>
    </source>
</evidence>
<dbReference type="Pfam" id="PF03109">
    <property type="entry name" value="ABC1"/>
    <property type="match status" value="1"/>
</dbReference>
<dbReference type="AlphaFoldDB" id="A0A150H383"/>
<feature type="domain" description="ABC1 atypical kinase-like" evidence="6">
    <location>
        <begin position="274"/>
        <end position="420"/>
    </location>
</feature>
<keyword evidence="3" id="KW-0547">Nucleotide-binding</keyword>
<dbReference type="GO" id="GO:0006744">
    <property type="term" value="P:ubiquinone biosynthetic process"/>
    <property type="evidence" value="ECO:0007669"/>
    <property type="project" value="TreeGrafter"/>
</dbReference>
<feature type="region of interest" description="Disordered" evidence="5">
    <location>
        <begin position="27"/>
        <end position="66"/>
    </location>
</feature>
<keyword evidence="2" id="KW-0808">Transferase</keyword>
<dbReference type="InterPro" id="IPR051409">
    <property type="entry name" value="Atypical_kinase_ADCK"/>
</dbReference>
<dbReference type="OrthoDB" id="201153at2759"/>
<dbReference type="Gene3D" id="1.10.510.10">
    <property type="entry name" value="Transferase(Phosphotransferase) domain 1"/>
    <property type="match status" value="1"/>
</dbReference>
<keyword evidence="8" id="KW-1185">Reference proteome</keyword>
<dbReference type="InterPro" id="IPR004147">
    <property type="entry name" value="ABC1_dom"/>
</dbReference>
<gene>
    <name evidence="7" type="ORF">GPECTOR_1g443</name>
</gene>
<evidence type="ECO:0000256" key="5">
    <source>
        <dbReference type="SAM" id="MobiDB-lite"/>
    </source>
</evidence>
<evidence type="ECO:0000313" key="7">
    <source>
        <dbReference type="EMBL" id="KXZ56495.1"/>
    </source>
</evidence>
<sequence>MASDSQLARRAAASDYQAALQHAADLLQRHADAAQHQAAASAPSHASPAATGPGANPAAGPASPAAPSVVAEGAVNSIPADFPAVGAAGSGTGWPPSTSAAAPRAAAAAAGEAVSFALSHNPPTHRVPETPFGRALGFAGLGASLLLGSVADSVGRAIRGPPPAAASSPSSPGKASGGGGNAFLTEANAERLAAALCRMRGAALKLGQMLSIQDESVMPPQVQAALERVRSGADVMPRSQLEGQLDSELGPGWQERLREFEWEPRAAASIGQVAKRELALECDYAHELVCQRRYRALIAGDPELAPHFAVPDVVPELSSARVLTTEWVRGVPIDKVVELPQEVRDRVGGRLLALTLRELFQWRFMQTDPNWGNFLYDTETDTIQLIDFGASRDYPEAFVLDYLRMVAACAERDRQGVIDMSVKLGFLTGDESEVMMDAHTQAGFVVGVPFAAPGTYDFGSHGGMTARVSELGATMLKHRLTPPPQESYSLHRKLSGAFLACMKLKARVPCREMFLRTYREVFGGPYVSPRLQQAASVAAAGAPQ</sequence>
<dbReference type="GO" id="GO:0005524">
    <property type="term" value="F:ATP binding"/>
    <property type="evidence" value="ECO:0007669"/>
    <property type="project" value="UniProtKB-KW"/>
</dbReference>
<evidence type="ECO:0000256" key="1">
    <source>
        <dbReference type="ARBA" id="ARBA00009670"/>
    </source>
</evidence>
<dbReference type="Proteomes" id="UP000075714">
    <property type="component" value="Unassembled WGS sequence"/>
</dbReference>
<feature type="compositionally biased region" description="Low complexity" evidence="5">
    <location>
        <begin position="165"/>
        <end position="174"/>
    </location>
</feature>
<dbReference type="EMBL" id="LSYV01000002">
    <property type="protein sequence ID" value="KXZ56495.1"/>
    <property type="molecule type" value="Genomic_DNA"/>
</dbReference>
<dbReference type="STRING" id="33097.A0A150H383"/>
<evidence type="ECO:0000256" key="3">
    <source>
        <dbReference type="ARBA" id="ARBA00022741"/>
    </source>
</evidence>
<protein>
    <recommendedName>
        <fullName evidence="6">ABC1 atypical kinase-like domain-containing protein</fullName>
    </recommendedName>
</protein>
<keyword evidence="4" id="KW-0067">ATP-binding</keyword>
<dbReference type="PANTHER" id="PTHR43851:SF3">
    <property type="entry name" value="COENZYME Q8"/>
    <property type="match status" value="1"/>
</dbReference>
<comment type="similarity">
    <text evidence="1">Belongs to the protein kinase superfamily. ADCK protein kinase family.</text>
</comment>
<dbReference type="InterPro" id="IPR034646">
    <property type="entry name" value="ADCK3_dom"/>
</dbReference>
<evidence type="ECO:0000259" key="6">
    <source>
        <dbReference type="Pfam" id="PF03109"/>
    </source>
</evidence>
<dbReference type="GO" id="GO:0016740">
    <property type="term" value="F:transferase activity"/>
    <property type="evidence" value="ECO:0007669"/>
    <property type="project" value="UniProtKB-KW"/>
</dbReference>
<evidence type="ECO:0000256" key="2">
    <source>
        <dbReference type="ARBA" id="ARBA00022679"/>
    </source>
</evidence>
<evidence type="ECO:0000256" key="4">
    <source>
        <dbReference type="ARBA" id="ARBA00022840"/>
    </source>
</evidence>
<dbReference type="SUPFAM" id="SSF56112">
    <property type="entry name" value="Protein kinase-like (PK-like)"/>
    <property type="match status" value="1"/>
</dbReference>
<proteinExistence type="inferred from homology"/>
<name>A0A150H383_GONPE</name>